<organism evidence="2 3">
    <name type="scientific">Xyrichtys novacula</name>
    <name type="common">Pearly razorfish</name>
    <name type="synonym">Hemipteronotus novacula</name>
    <dbReference type="NCBI Taxonomy" id="13765"/>
    <lineage>
        <taxon>Eukaryota</taxon>
        <taxon>Metazoa</taxon>
        <taxon>Chordata</taxon>
        <taxon>Craniata</taxon>
        <taxon>Vertebrata</taxon>
        <taxon>Euteleostomi</taxon>
        <taxon>Actinopterygii</taxon>
        <taxon>Neopterygii</taxon>
        <taxon>Teleostei</taxon>
        <taxon>Neoteleostei</taxon>
        <taxon>Acanthomorphata</taxon>
        <taxon>Eupercaria</taxon>
        <taxon>Labriformes</taxon>
        <taxon>Labridae</taxon>
        <taxon>Xyrichtys</taxon>
    </lineage>
</organism>
<proteinExistence type="predicted"/>
<name>A0AAV1G786_XYRNO</name>
<evidence type="ECO:0000256" key="1">
    <source>
        <dbReference type="SAM" id="MobiDB-lite"/>
    </source>
</evidence>
<accession>A0AAV1G786</accession>
<feature type="region of interest" description="Disordered" evidence="1">
    <location>
        <begin position="98"/>
        <end position="117"/>
    </location>
</feature>
<sequence>MIMKENACYYQQQFSDNARGPPSSSDLSKVGVFGLRANGCAKITSPRVLHLVLLLARAQSPPEYRTGQTPPGGQHGQTTGGPKLETYLRRPAPISRTSTTSTLCFTPTPGVQKKVLH</sequence>
<reference evidence="2" key="1">
    <citation type="submission" date="2023-08" db="EMBL/GenBank/DDBJ databases">
        <authorList>
            <person name="Alioto T."/>
            <person name="Alioto T."/>
            <person name="Gomez Garrido J."/>
        </authorList>
    </citation>
    <scope>NUCLEOTIDE SEQUENCE</scope>
</reference>
<feature type="compositionally biased region" description="Low complexity" evidence="1">
    <location>
        <begin position="98"/>
        <end position="108"/>
    </location>
</feature>
<keyword evidence="3" id="KW-1185">Reference proteome</keyword>
<evidence type="ECO:0000313" key="2">
    <source>
        <dbReference type="EMBL" id="CAJ1068453.1"/>
    </source>
</evidence>
<gene>
    <name evidence="2" type="ORF">XNOV1_A043382</name>
</gene>
<dbReference type="EMBL" id="OY660875">
    <property type="protein sequence ID" value="CAJ1068453.1"/>
    <property type="molecule type" value="Genomic_DNA"/>
</dbReference>
<evidence type="ECO:0000313" key="3">
    <source>
        <dbReference type="Proteomes" id="UP001178508"/>
    </source>
</evidence>
<feature type="region of interest" description="Disordered" evidence="1">
    <location>
        <begin position="62"/>
        <end position="86"/>
    </location>
</feature>
<dbReference type="AlphaFoldDB" id="A0AAV1G786"/>
<protein>
    <submittedName>
        <fullName evidence="2">Uncharacterized protein</fullName>
    </submittedName>
</protein>
<dbReference type="Proteomes" id="UP001178508">
    <property type="component" value="Chromosome 12"/>
</dbReference>